<feature type="compositionally biased region" description="Polar residues" evidence="2">
    <location>
        <begin position="780"/>
        <end position="808"/>
    </location>
</feature>
<protein>
    <submittedName>
        <fullName evidence="3">Basic region leucine zipper</fullName>
    </submittedName>
</protein>
<feature type="region of interest" description="Disordered" evidence="2">
    <location>
        <begin position="780"/>
        <end position="837"/>
    </location>
</feature>
<feature type="compositionally biased region" description="Pro residues" evidence="2">
    <location>
        <begin position="339"/>
        <end position="349"/>
    </location>
</feature>
<keyword evidence="1" id="KW-0175">Coiled coil</keyword>
<feature type="compositionally biased region" description="Low complexity" evidence="2">
    <location>
        <begin position="190"/>
        <end position="199"/>
    </location>
</feature>
<feature type="compositionally biased region" description="Basic and acidic residues" evidence="2">
    <location>
        <begin position="122"/>
        <end position="139"/>
    </location>
</feature>
<feature type="compositionally biased region" description="Basic residues" evidence="2">
    <location>
        <begin position="142"/>
        <end position="162"/>
    </location>
</feature>
<accession>A0A9N8HUX7</accession>
<comment type="caution">
    <text evidence="3">The sequence shown here is derived from an EMBL/GenBank/DDBJ whole genome shotgun (WGS) entry which is preliminary data.</text>
</comment>
<feature type="compositionally biased region" description="Low complexity" evidence="2">
    <location>
        <begin position="57"/>
        <end position="68"/>
    </location>
</feature>
<gene>
    <name evidence="3" type="ORF">SEMRO_1711_G292870.1</name>
</gene>
<feature type="region of interest" description="Disordered" evidence="2">
    <location>
        <begin position="436"/>
        <end position="484"/>
    </location>
</feature>
<feature type="compositionally biased region" description="Basic residues" evidence="2">
    <location>
        <begin position="377"/>
        <end position="392"/>
    </location>
</feature>
<feature type="region of interest" description="Disordered" evidence="2">
    <location>
        <begin position="1"/>
        <end position="20"/>
    </location>
</feature>
<dbReference type="Proteomes" id="UP001153069">
    <property type="component" value="Unassembled WGS sequence"/>
</dbReference>
<evidence type="ECO:0000313" key="3">
    <source>
        <dbReference type="EMBL" id="CAB9525685.1"/>
    </source>
</evidence>
<evidence type="ECO:0000256" key="1">
    <source>
        <dbReference type="SAM" id="Coils"/>
    </source>
</evidence>
<reference evidence="3" key="1">
    <citation type="submission" date="2020-06" db="EMBL/GenBank/DDBJ databases">
        <authorList>
            <consortium name="Plant Systems Biology data submission"/>
        </authorList>
    </citation>
    <scope>NUCLEOTIDE SEQUENCE</scope>
    <source>
        <strain evidence="3">D6</strain>
    </source>
</reference>
<feature type="region of interest" description="Disordered" evidence="2">
    <location>
        <begin position="57"/>
        <end position="407"/>
    </location>
</feature>
<proteinExistence type="predicted"/>
<feature type="compositionally biased region" description="Low complexity" evidence="2">
    <location>
        <begin position="467"/>
        <end position="484"/>
    </location>
</feature>
<feature type="compositionally biased region" description="Low complexity" evidence="2">
    <location>
        <begin position="308"/>
        <end position="318"/>
    </location>
</feature>
<feature type="compositionally biased region" description="Low complexity" evidence="2">
    <location>
        <begin position="81"/>
        <end position="94"/>
    </location>
</feature>
<dbReference type="AlphaFoldDB" id="A0A9N8HUX7"/>
<feature type="compositionally biased region" description="Basic and acidic residues" evidence="2">
    <location>
        <begin position="545"/>
        <end position="554"/>
    </location>
</feature>
<feature type="region of interest" description="Disordered" evidence="2">
    <location>
        <begin position="522"/>
        <end position="563"/>
    </location>
</feature>
<feature type="compositionally biased region" description="Basic residues" evidence="2">
    <location>
        <begin position="297"/>
        <end position="307"/>
    </location>
</feature>
<dbReference type="EMBL" id="CAICTM010001709">
    <property type="protein sequence ID" value="CAB9525685.1"/>
    <property type="molecule type" value="Genomic_DNA"/>
</dbReference>
<feature type="compositionally biased region" description="Low complexity" evidence="2">
    <location>
        <begin position="237"/>
        <end position="255"/>
    </location>
</feature>
<dbReference type="OrthoDB" id="295274at2759"/>
<feature type="compositionally biased region" description="Pro residues" evidence="2">
    <location>
        <begin position="276"/>
        <end position="287"/>
    </location>
</feature>
<name>A0A9N8HUX7_9STRA</name>
<keyword evidence="4" id="KW-1185">Reference proteome</keyword>
<organism evidence="3 4">
    <name type="scientific">Seminavis robusta</name>
    <dbReference type="NCBI Taxonomy" id="568900"/>
    <lineage>
        <taxon>Eukaryota</taxon>
        <taxon>Sar</taxon>
        <taxon>Stramenopiles</taxon>
        <taxon>Ochrophyta</taxon>
        <taxon>Bacillariophyta</taxon>
        <taxon>Bacillariophyceae</taxon>
        <taxon>Bacillariophycidae</taxon>
        <taxon>Naviculales</taxon>
        <taxon>Naviculaceae</taxon>
        <taxon>Seminavis</taxon>
    </lineage>
</organism>
<feature type="coiled-coil region" evidence="1">
    <location>
        <begin position="566"/>
        <end position="607"/>
    </location>
</feature>
<feature type="compositionally biased region" description="Polar residues" evidence="2">
    <location>
        <begin position="206"/>
        <end position="219"/>
    </location>
</feature>
<evidence type="ECO:0000313" key="4">
    <source>
        <dbReference type="Proteomes" id="UP001153069"/>
    </source>
</evidence>
<evidence type="ECO:0000256" key="2">
    <source>
        <dbReference type="SAM" id="MobiDB-lite"/>
    </source>
</evidence>
<sequence>MSQPSGDNGGSGSLPDGSTLDTTLLESLFYNEMLMLDDSSDLLSTITAAGNAENANAATAATTDNAQAQPKPAPPHEREVAPTTTTAAPQAAATGKPDDALTYAEQSLLRDFGVTGSPIPHISDDRSEHKSGDSRDVQRPPRGNHHHPQPHHPGHQQQHHHSSGTNGNNSYPAEPHASAQKPPPHPPQVQPYHGQPYPHNGHYHHQTNGYHHPQQQSYPSHGHQPQRVSKGIKHSVTPRQPTHSPQQQQQHPSPSVTGQPPPPPLIPNPLARQQPSHPPQVQPPPHQAHPAQAHPQHANHHYPHPHSHAPQPYPQYHHGVPAPAPPAPAPGHHQHSAFAPPPGSVPVPIQPHYSPPSAAHRPLVAPVAGHPPPPHTPAHHPAQHGHPHHHPHAYAASSAPSYPQPPKEQLISQFSLLANRLGINLPSEMLSSLTTSAGDANAEGKPSSCKGPPVPFVSTDTNGQAPSYASRRYSNSSSKQSDVESATSSAAVAALELSSNNNNSPFVDALRKTAEEAVAAVTRKRSHEDTKMPAATSDSNANSKISKEDKEDNKPSYAKRRKKPRLVDCENRLTQLRAENEKLKRHLDNITNQTERFQQDRLKAEDKMKEMVMSKETPDEELNKVIQEYSEAYSDYGKRRHEELSFHLDQLQKLANPTNFTKMALWTMAKANDSKNLTDQNPLVGILGKHLDVAPQQLRKMMSHREKIRDLCTNLNATMALIHQLSDLCEQKNKKFNDRLTRTREILQPTQVVKLILWIKHHSDVLSKICPGWTSEQVLKSSETPSDTTTPAVKLETPQNESATNTTLEEQKKPSAIVPDSSEASNAPASNVKGEGS</sequence>